<reference evidence="5 7" key="1">
    <citation type="journal article" date="2012" name="Nature">
        <title>Algal genomes reveal evolutionary mosaicism and the fate of nucleomorphs.</title>
        <authorList>
            <consortium name="DOE Joint Genome Institute"/>
            <person name="Curtis B.A."/>
            <person name="Tanifuji G."/>
            <person name="Burki F."/>
            <person name="Gruber A."/>
            <person name="Irimia M."/>
            <person name="Maruyama S."/>
            <person name="Arias M.C."/>
            <person name="Ball S.G."/>
            <person name="Gile G.H."/>
            <person name="Hirakawa Y."/>
            <person name="Hopkins J.F."/>
            <person name="Kuo A."/>
            <person name="Rensing S.A."/>
            <person name="Schmutz J."/>
            <person name="Symeonidi A."/>
            <person name="Elias M."/>
            <person name="Eveleigh R.J."/>
            <person name="Herman E.K."/>
            <person name="Klute M.J."/>
            <person name="Nakayama T."/>
            <person name="Obornik M."/>
            <person name="Reyes-Prieto A."/>
            <person name="Armbrust E.V."/>
            <person name="Aves S.J."/>
            <person name="Beiko R.G."/>
            <person name="Coutinho P."/>
            <person name="Dacks J.B."/>
            <person name="Durnford D.G."/>
            <person name="Fast N.M."/>
            <person name="Green B.R."/>
            <person name="Grisdale C.J."/>
            <person name="Hempel F."/>
            <person name="Henrissat B."/>
            <person name="Hoppner M.P."/>
            <person name="Ishida K."/>
            <person name="Kim E."/>
            <person name="Koreny L."/>
            <person name="Kroth P.G."/>
            <person name="Liu Y."/>
            <person name="Malik S.B."/>
            <person name="Maier U.G."/>
            <person name="McRose D."/>
            <person name="Mock T."/>
            <person name="Neilson J.A."/>
            <person name="Onodera N.T."/>
            <person name="Poole A.M."/>
            <person name="Pritham E.J."/>
            <person name="Richards T.A."/>
            <person name="Rocap G."/>
            <person name="Roy S.W."/>
            <person name="Sarai C."/>
            <person name="Schaack S."/>
            <person name="Shirato S."/>
            <person name="Slamovits C.H."/>
            <person name="Spencer D.F."/>
            <person name="Suzuki S."/>
            <person name="Worden A.Z."/>
            <person name="Zauner S."/>
            <person name="Barry K."/>
            <person name="Bell C."/>
            <person name="Bharti A.K."/>
            <person name="Crow J.A."/>
            <person name="Grimwood J."/>
            <person name="Kramer R."/>
            <person name="Lindquist E."/>
            <person name="Lucas S."/>
            <person name="Salamov A."/>
            <person name="McFadden G.I."/>
            <person name="Lane C.E."/>
            <person name="Keeling P.J."/>
            <person name="Gray M.W."/>
            <person name="Grigoriev I.V."/>
            <person name="Archibald J.M."/>
        </authorList>
    </citation>
    <scope>NUCLEOTIDE SEQUENCE</scope>
    <source>
        <strain evidence="5 7">CCMP2712</strain>
    </source>
</reference>
<dbReference type="GeneID" id="17300574"/>
<dbReference type="Pfam" id="PF01381">
    <property type="entry name" value="HTH_3"/>
    <property type="match status" value="1"/>
</dbReference>
<gene>
    <name evidence="5" type="ORF">GUITHDRAFT_153125</name>
</gene>
<sequence>MLPLKEACVLLLLLFLSDASSSALGRDWNTRRQECGCDRRTQERAAACLRLRGGSYLSGQDTKPVIIRKPRPVESSQSKPKQGDAAKESPTEVSHEIKTAIMKARQAKKMTQKDLAQALNESVQTIQWYENGKAVPNNALIAKMERVLGTKLPRVKKVKQSAATADDEKQHSVTSGGAS</sequence>
<dbReference type="InterPro" id="IPR010982">
    <property type="entry name" value="Lambda_DNA-bd_dom_sf"/>
</dbReference>
<evidence type="ECO:0000256" key="1">
    <source>
        <dbReference type="ARBA" id="ARBA00023125"/>
    </source>
</evidence>
<feature type="signal peptide" evidence="3">
    <location>
        <begin position="1"/>
        <end position="25"/>
    </location>
</feature>
<evidence type="ECO:0000313" key="7">
    <source>
        <dbReference type="Proteomes" id="UP000011087"/>
    </source>
</evidence>
<protein>
    <submittedName>
        <fullName evidence="5">Transcription factor MBF1, PPC-targeted</fullName>
    </submittedName>
</protein>
<evidence type="ECO:0000256" key="3">
    <source>
        <dbReference type="SAM" id="SignalP"/>
    </source>
</evidence>
<keyword evidence="3" id="KW-0732">Signal</keyword>
<dbReference type="CDD" id="cd00093">
    <property type="entry name" value="HTH_XRE"/>
    <property type="match status" value="1"/>
</dbReference>
<dbReference type="Proteomes" id="UP000011087">
    <property type="component" value="Unassembled WGS sequence"/>
</dbReference>
<dbReference type="Gene3D" id="1.10.260.40">
    <property type="entry name" value="lambda repressor-like DNA-binding domains"/>
    <property type="match status" value="1"/>
</dbReference>
<dbReference type="PaxDb" id="55529-EKX43994"/>
<dbReference type="SMART" id="SM00530">
    <property type="entry name" value="HTH_XRE"/>
    <property type="match status" value="1"/>
</dbReference>
<dbReference type="EMBL" id="JH993007">
    <property type="protein sequence ID" value="EKX43994.1"/>
    <property type="molecule type" value="Genomic_DNA"/>
</dbReference>
<dbReference type="eggNOG" id="KOG3398">
    <property type="taxonomic scope" value="Eukaryota"/>
</dbReference>
<dbReference type="OrthoDB" id="10253401at2759"/>
<dbReference type="GO" id="GO:0003677">
    <property type="term" value="F:DNA binding"/>
    <property type="evidence" value="ECO:0007669"/>
    <property type="project" value="UniProtKB-KW"/>
</dbReference>
<dbReference type="PROSITE" id="PS50943">
    <property type="entry name" value="HTH_CROC1"/>
    <property type="match status" value="1"/>
</dbReference>
<evidence type="ECO:0000313" key="5">
    <source>
        <dbReference type="EMBL" id="EKX43994.1"/>
    </source>
</evidence>
<organism evidence="5">
    <name type="scientific">Guillardia theta (strain CCMP2712)</name>
    <name type="common">Cryptophyte</name>
    <dbReference type="NCBI Taxonomy" id="905079"/>
    <lineage>
        <taxon>Eukaryota</taxon>
        <taxon>Cryptophyceae</taxon>
        <taxon>Pyrenomonadales</taxon>
        <taxon>Geminigeraceae</taxon>
        <taxon>Guillardia</taxon>
    </lineage>
</organism>
<reference evidence="6" key="3">
    <citation type="submission" date="2016-03" db="UniProtKB">
        <authorList>
            <consortium name="EnsemblProtists"/>
        </authorList>
    </citation>
    <scope>IDENTIFICATION</scope>
</reference>
<dbReference type="SUPFAM" id="SSF47413">
    <property type="entry name" value="lambda repressor-like DNA-binding domains"/>
    <property type="match status" value="1"/>
</dbReference>
<keyword evidence="1" id="KW-0238">DNA-binding</keyword>
<dbReference type="InterPro" id="IPR001387">
    <property type="entry name" value="Cro/C1-type_HTH"/>
</dbReference>
<feature type="region of interest" description="Disordered" evidence="2">
    <location>
        <begin position="69"/>
        <end position="94"/>
    </location>
</feature>
<feature type="compositionally biased region" description="Basic and acidic residues" evidence="2">
    <location>
        <begin position="81"/>
        <end position="94"/>
    </location>
</feature>
<accession>L1J7B6</accession>
<feature type="chain" id="PRO_5008771053" evidence="3">
    <location>
        <begin position="26"/>
        <end position="179"/>
    </location>
</feature>
<dbReference type="AlphaFoldDB" id="L1J7B6"/>
<evidence type="ECO:0000256" key="2">
    <source>
        <dbReference type="SAM" id="MobiDB-lite"/>
    </source>
</evidence>
<dbReference type="RefSeq" id="XP_005830974.1">
    <property type="nucleotide sequence ID" value="XM_005830917.1"/>
</dbReference>
<evidence type="ECO:0000313" key="6">
    <source>
        <dbReference type="EnsemblProtists" id="EKX43994"/>
    </source>
</evidence>
<keyword evidence="7" id="KW-1185">Reference proteome</keyword>
<reference evidence="7" key="2">
    <citation type="submission" date="2012-11" db="EMBL/GenBank/DDBJ databases">
        <authorList>
            <person name="Kuo A."/>
            <person name="Curtis B.A."/>
            <person name="Tanifuji G."/>
            <person name="Burki F."/>
            <person name="Gruber A."/>
            <person name="Irimia M."/>
            <person name="Maruyama S."/>
            <person name="Arias M.C."/>
            <person name="Ball S.G."/>
            <person name="Gile G.H."/>
            <person name="Hirakawa Y."/>
            <person name="Hopkins J.F."/>
            <person name="Rensing S.A."/>
            <person name="Schmutz J."/>
            <person name="Symeonidi A."/>
            <person name="Elias M."/>
            <person name="Eveleigh R.J."/>
            <person name="Herman E.K."/>
            <person name="Klute M.J."/>
            <person name="Nakayama T."/>
            <person name="Obornik M."/>
            <person name="Reyes-Prieto A."/>
            <person name="Armbrust E.V."/>
            <person name="Aves S.J."/>
            <person name="Beiko R.G."/>
            <person name="Coutinho P."/>
            <person name="Dacks J.B."/>
            <person name="Durnford D.G."/>
            <person name="Fast N.M."/>
            <person name="Green B.R."/>
            <person name="Grisdale C."/>
            <person name="Hempe F."/>
            <person name="Henrissat B."/>
            <person name="Hoppner M.P."/>
            <person name="Ishida K.-I."/>
            <person name="Kim E."/>
            <person name="Koreny L."/>
            <person name="Kroth P.G."/>
            <person name="Liu Y."/>
            <person name="Malik S.-B."/>
            <person name="Maier U.G."/>
            <person name="McRose D."/>
            <person name="Mock T."/>
            <person name="Neilson J.A."/>
            <person name="Onodera N.T."/>
            <person name="Poole A.M."/>
            <person name="Pritham E.J."/>
            <person name="Richards T.A."/>
            <person name="Rocap G."/>
            <person name="Roy S.W."/>
            <person name="Sarai C."/>
            <person name="Schaack S."/>
            <person name="Shirato S."/>
            <person name="Slamovits C.H."/>
            <person name="Spencer D.F."/>
            <person name="Suzuki S."/>
            <person name="Worden A.Z."/>
            <person name="Zauner S."/>
            <person name="Barry K."/>
            <person name="Bell C."/>
            <person name="Bharti A.K."/>
            <person name="Crow J.A."/>
            <person name="Grimwood J."/>
            <person name="Kramer R."/>
            <person name="Lindquist E."/>
            <person name="Lucas S."/>
            <person name="Salamov A."/>
            <person name="McFadden G.I."/>
            <person name="Lane C.E."/>
            <person name="Keeling P.J."/>
            <person name="Gray M.W."/>
            <person name="Grigoriev I.V."/>
            <person name="Archibald J.M."/>
        </authorList>
    </citation>
    <scope>NUCLEOTIDE SEQUENCE</scope>
    <source>
        <strain evidence="7">CCMP2712</strain>
    </source>
</reference>
<proteinExistence type="predicted"/>
<dbReference type="EnsemblProtists" id="EKX43994">
    <property type="protein sequence ID" value="EKX43994"/>
    <property type="gene ID" value="GUITHDRAFT_153125"/>
</dbReference>
<evidence type="ECO:0000259" key="4">
    <source>
        <dbReference type="PROSITE" id="PS50943"/>
    </source>
</evidence>
<feature type="region of interest" description="Disordered" evidence="2">
    <location>
        <begin position="159"/>
        <end position="179"/>
    </location>
</feature>
<dbReference type="PANTHER" id="PTHR10245:SF15">
    <property type="entry name" value="ENDOTHELIAL DIFFERENTIATION-RELATED FACTOR 1"/>
    <property type="match status" value="1"/>
</dbReference>
<dbReference type="PANTHER" id="PTHR10245">
    <property type="entry name" value="ENDOTHELIAL DIFFERENTIATION-RELATED FACTOR 1 MULTIPROTEIN BRIDGING FACTOR 1"/>
    <property type="match status" value="1"/>
</dbReference>
<dbReference type="KEGG" id="gtt:GUITHDRAFT_153125"/>
<name>L1J7B6_GUITC</name>
<dbReference type="STRING" id="905079.L1J7B6"/>
<dbReference type="GO" id="GO:0005634">
    <property type="term" value="C:nucleus"/>
    <property type="evidence" value="ECO:0007669"/>
    <property type="project" value="TreeGrafter"/>
</dbReference>
<dbReference type="HOGENOM" id="CLU_1506191_0_0_1"/>
<feature type="domain" description="HTH cro/C1-type" evidence="4">
    <location>
        <begin position="101"/>
        <end position="155"/>
    </location>
</feature>